<dbReference type="GeneID" id="9577717"/>
<dbReference type="HOGENOM" id="CLU_061825_0_1_1"/>
<dbReference type="EMBL" id="ACYE01000254">
    <property type="protein sequence ID" value="EFE40266.1"/>
    <property type="molecule type" value="Genomic_DNA"/>
</dbReference>
<organism evidence="2 3">
    <name type="scientific">Trichophyton verrucosum (strain HKI 0517)</name>
    <dbReference type="NCBI Taxonomy" id="663202"/>
    <lineage>
        <taxon>Eukaryota</taxon>
        <taxon>Fungi</taxon>
        <taxon>Dikarya</taxon>
        <taxon>Ascomycota</taxon>
        <taxon>Pezizomycotina</taxon>
        <taxon>Eurotiomycetes</taxon>
        <taxon>Eurotiomycetidae</taxon>
        <taxon>Onygenales</taxon>
        <taxon>Arthrodermataceae</taxon>
        <taxon>Trichophyton</taxon>
    </lineage>
</organism>
<feature type="transmembrane region" description="Helical" evidence="1">
    <location>
        <begin position="311"/>
        <end position="329"/>
    </location>
</feature>
<feature type="transmembrane region" description="Helical" evidence="1">
    <location>
        <begin position="286"/>
        <end position="305"/>
    </location>
</feature>
<evidence type="ECO:0000256" key="1">
    <source>
        <dbReference type="SAM" id="Phobius"/>
    </source>
</evidence>
<keyword evidence="1" id="KW-0812">Transmembrane</keyword>
<dbReference type="Pfam" id="PF06912">
    <property type="entry name" value="DUF1275"/>
    <property type="match status" value="1"/>
</dbReference>
<reference evidence="3" key="1">
    <citation type="journal article" date="2011" name="Genome Biol.">
        <title>Comparative and functional genomics provide insights into the pathogenicity of dermatophytic fungi.</title>
        <authorList>
            <person name="Burmester A."/>
            <person name="Shelest E."/>
            <person name="Gloeckner G."/>
            <person name="Heddergott C."/>
            <person name="Schindler S."/>
            <person name="Staib P."/>
            <person name="Heidel A."/>
            <person name="Felder M."/>
            <person name="Petzold A."/>
            <person name="Szafranski K."/>
            <person name="Feuermann M."/>
            <person name="Pedruzzi I."/>
            <person name="Priebe S."/>
            <person name="Groth M."/>
            <person name="Winkler R."/>
            <person name="Li W."/>
            <person name="Kniemeyer O."/>
            <person name="Schroeckh V."/>
            <person name="Hertweck C."/>
            <person name="Hube B."/>
            <person name="White T.C."/>
            <person name="Platzer M."/>
            <person name="Guthke R."/>
            <person name="Heitman J."/>
            <person name="Woestemeyer J."/>
            <person name="Zipfel P.F."/>
            <person name="Monod M."/>
            <person name="Brakhage A.A."/>
        </authorList>
    </citation>
    <scope>NUCLEOTIDE SEQUENCE [LARGE SCALE GENOMIC DNA]</scope>
    <source>
        <strain evidence="3">HKI 0517</strain>
    </source>
</reference>
<keyword evidence="1" id="KW-1133">Transmembrane helix</keyword>
<gene>
    <name evidence="2" type="ORF">TRV_05022</name>
</gene>
<evidence type="ECO:0008006" key="4">
    <source>
        <dbReference type="Google" id="ProtNLM"/>
    </source>
</evidence>
<protein>
    <recommendedName>
        <fullName evidence="4">DUF1275 domain protein</fullName>
    </recommendedName>
</protein>
<comment type="caution">
    <text evidence="2">The sequence shown here is derived from an EMBL/GenBank/DDBJ whole genome shotgun (WGS) entry which is preliminary data.</text>
</comment>
<dbReference type="PANTHER" id="PTHR37488:SF6">
    <property type="entry name" value="DUF1275 DOMAIN PROTEIN (AFU_ORTHOLOGUE AFUA_3G07550)"/>
    <property type="match status" value="1"/>
</dbReference>
<dbReference type="Proteomes" id="UP000008383">
    <property type="component" value="Unassembled WGS sequence"/>
</dbReference>
<feature type="transmembrane region" description="Helical" evidence="1">
    <location>
        <begin position="96"/>
        <end position="116"/>
    </location>
</feature>
<sequence length="340" mass="36590">MSKTTEQSVRFDTASTPVEVTVHPVPAKINEKTFDDDVERALRSSAPRVRPGPIPSGNSSLTMITGWADDIEGSSTSGGGIVQHFMRDINKVGTEILLITCAFISGVIDSAAFNAWGSFANMQTGNNHADWLNLGNVVFLALGVSGQPPTPPNRWAKSLIAIGSFAIGVLFFRYASTILRPLRRSTLVASFALQTTAILVSSILVETGVVDSSIEVSTRGVHWIQVLPISILAFQAAGQIVTSRLLGIDEIPTVVLTTLLCDLLMDKKLFSLRPRWKLTDFRTRRLLTLLAAFSGAMLSGGLSKVSGLSASLWLAAGIKAAVTLCFILWRGEKDENFGDN</sequence>
<keyword evidence="3" id="KW-1185">Reference proteome</keyword>
<dbReference type="AlphaFoldDB" id="D4DD16"/>
<evidence type="ECO:0000313" key="3">
    <source>
        <dbReference type="Proteomes" id="UP000008383"/>
    </source>
</evidence>
<dbReference type="KEGG" id="tve:TRV_05022"/>
<keyword evidence="1" id="KW-0472">Membrane</keyword>
<feature type="transmembrane region" description="Helical" evidence="1">
    <location>
        <begin position="155"/>
        <end position="175"/>
    </location>
</feature>
<evidence type="ECO:0000313" key="2">
    <source>
        <dbReference type="EMBL" id="EFE40266.1"/>
    </source>
</evidence>
<dbReference type="OrthoDB" id="5223589at2759"/>
<dbReference type="InterPro" id="IPR010699">
    <property type="entry name" value="DUF1275"/>
</dbReference>
<dbReference type="PANTHER" id="PTHR37488">
    <property type="entry name" value="DUF1275 DOMAIN-CONTAINING PROTEIN"/>
    <property type="match status" value="1"/>
</dbReference>
<proteinExistence type="predicted"/>
<dbReference type="RefSeq" id="XP_003020884.1">
    <property type="nucleotide sequence ID" value="XM_003020838.1"/>
</dbReference>
<accession>D4DD16</accession>
<name>D4DD16_TRIVH</name>